<evidence type="ECO:0000313" key="12">
    <source>
        <dbReference type="Proteomes" id="UP000825935"/>
    </source>
</evidence>
<proteinExistence type="inferred from homology"/>
<dbReference type="Proteomes" id="UP000825935">
    <property type="component" value="Chromosome 35"/>
</dbReference>
<evidence type="ECO:0000256" key="8">
    <source>
        <dbReference type="SAM" id="Phobius"/>
    </source>
</evidence>
<evidence type="ECO:0008006" key="13">
    <source>
        <dbReference type="Google" id="ProtNLM"/>
    </source>
</evidence>
<keyword evidence="12" id="KW-1185">Reference proteome</keyword>
<dbReference type="GO" id="GO:0016020">
    <property type="term" value="C:membrane"/>
    <property type="evidence" value="ECO:0007669"/>
    <property type="project" value="UniProtKB-SubCell"/>
</dbReference>
<feature type="domain" description="Trichome birefringence-like C-terminal" evidence="9">
    <location>
        <begin position="295"/>
        <end position="577"/>
    </location>
</feature>
<dbReference type="Pfam" id="PF14416">
    <property type="entry name" value="PMR5N"/>
    <property type="match status" value="1"/>
</dbReference>
<protein>
    <recommendedName>
        <fullName evidence="13">Trichome birefringence-like N-terminal domain-containing protein</fullName>
    </recommendedName>
</protein>
<keyword evidence="6 8" id="KW-0472">Membrane</keyword>
<gene>
    <name evidence="11" type="ORF">KP509_35G011600</name>
</gene>
<evidence type="ECO:0000256" key="7">
    <source>
        <dbReference type="SAM" id="MobiDB-lite"/>
    </source>
</evidence>
<evidence type="ECO:0000256" key="2">
    <source>
        <dbReference type="ARBA" id="ARBA00007727"/>
    </source>
</evidence>
<dbReference type="InterPro" id="IPR029962">
    <property type="entry name" value="TBL"/>
</dbReference>
<organism evidence="11 12">
    <name type="scientific">Ceratopteris richardii</name>
    <name type="common">Triangle waterfern</name>
    <dbReference type="NCBI Taxonomy" id="49495"/>
    <lineage>
        <taxon>Eukaryota</taxon>
        <taxon>Viridiplantae</taxon>
        <taxon>Streptophyta</taxon>
        <taxon>Embryophyta</taxon>
        <taxon>Tracheophyta</taxon>
        <taxon>Polypodiopsida</taxon>
        <taxon>Polypodiidae</taxon>
        <taxon>Polypodiales</taxon>
        <taxon>Pteridineae</taxon>
        <taxon>Pteridaceae</taxon>
        <taxon>Parkerioideae</taxon>
        <taxon>Ceratopteris</taxon>
    </lineage>
</organism>
<evidence type="ECO:0000313" key="11">
    <source>
        <dbReference type="EMBL" id="KAH7282086.1"/>
    </source>
</evidence>
<dbReference type="InterPro" id="IPR026057">
    <property type="entry name" value="TBL_C"/>
</dbReference>
<dbReference type="GO" id="GO:0016413">
    <property type="term" value="F:O-acetyltransferase activity"/>
    <property type="evidence" value="ECO:0007669"/>
    <property type="project" value="InterPro"/>
</dbReference>
<dbReference type="Pfam" id="PF13839">
    <property type="entry name" value="PC-Esterase"/>
    <property type="match status" value="1"/>
</dbReference>
<dbReference type="PANTHER" id="PTHR32285:SF213">
    <property type="entry name" value="PROTEIN TRICHOME BIREFRINGENCE-LIKE 11"/>
    <property type="match status" value="1"/>
</dbReference>
<dbReference type="AlphaFoldDB" id="A0A8T2QEF3"/>
<keyword evidence="3 8" id="KW-0812">Transmembrane</keyword>
<feature type="domain" description="Trichome birefringence-like N-terminal" evidence="10">
    <location>
        <begin position="242"/>
        <end position="294"/>
    </location>
</feature>
<comment type="similarity">
    <text evidence="2">Belongs to the PC-esterase family. TBL subfamily.</text>
</comment>
<evidence type="ECO:0000259" key="9">
    <source>
        <dbReference type="Pfam" id="PF13839"/>
    </source>
</evidence>
<dbReference type="PANTHER" id="PTHR32285">
    <property type="entry name" value="PROTEIN TRICHOME BIREFRINGENCE-LIKE 9-RELATED"/>
    <property type="match status" value="1"/>
</dbReference>
<evidence type="ECO:0000256" key="3">
    <source>
        <dbReference type="ARBA" id="ARBA00022692"/>
    </source>
</evidence>
<comment type="subcellular location">
    <subcellularLocation>
        <location evidence="1">Membrane</location>
        <topology evidence="1">Single-pass membrane protein</topology>
    </subcellularLocation>
</comment>
<feature type="transmembrane region" description="Helical" evidence="8">
    <location>
        <begin position="35"/>
        <end position="56"/>
    </location>
</feature>
<dbReference type="EMBL" id="CM035440">
    <property type="protein sequence ID" value="KAH7282086.1"/>
    <property type="molecule type" value="Genomic_DNA"/>
</dbReference>
<feature type="compositionally biased region" description="Low complexity" evidence="7">
    <location>
        <begin position="122"/>
        <end position="138"/>
    </location>
</feature>
<dbReference type="OrthoDB" id="630188at2759"/>
<dbReference type="EMBL" id="CM035440">
    <property type="protein sequence ID" value="KAH7282087.1"/>
    <property type="molecule type" value="Genomic_DNA"/>
</dbReference>
<sequence>MKFKSLPSLACNSARKPSKSPQWTLRDLNVSSGHLLLFVVIITLLLGFLYFDILHFTPSGGILLQLPSLSSTRHFMLLAKRFRSPGSLTQDPSSPHHLQSYHLGSSKENVVEDPYVHPSDISNTSSPVVVSSPSGTSTRNELIPQSVPISHSDADVFVRSPPTSIPLLDLHSFTGPTTPNVDPPLEARDVSPPPSLLHTLQNQSDVASEETYQMEAQKQREKVIEEEEEEMYFKRPKMEDGQCNLFEGKWVRDDSYPIYRAEDCPFIDTAFRCQENGRPNQDYAKWRWQPSGCDMPRFNSEDMLNFLRGRRLVFVGDSIGRNQWESLLCMLAAGVRNKTRIFEVNGQPITNHKGFLIFRFESYNCTIEYYRSPFLVPQGSPPHDSPKSVQCTLKVDTIDWASKRWLGADAIVFNTGHWWSYEKTLKLGCYFQVGEHVEKNISVRDGLAIAMQTWKKWVAFNIDPSKTSAFFRTYAPVHFSGGTWKTGGRCNMEIEPYKEGIKFGREPWSNGVALKEVTTMMPSVRLLDITHLSNFRKDAHPSIYYRLPTEDRPMDHQDCSHWCLPGLPDTWNQLLYASLLQSAPWLPLPSV</sequence>
<accession>A0A8T2QEF3</accession>
<evidence type="ECO:0000256" key="1">
    <source>
        <dbReference type="ARBA" id="ARBA00004167"/>
    </source>
</evidence>
<evidence type="ECO:0000256" key="5">
    <source>
        <dbReference type="ARBA" id="ARBA00022989"/>
    </source>
</evidence>
<reference evidence="11" key="1">
    <citation type="submission" date="2021-08" db="EMBL/GenBank/DDBJ databases">
        <title>WGS assembly of Ceratopteris richardii.</title>
        <authorList>
            <person name="Marchant D.B."/>
            <person name="Chen G."/>
            <person name="Jenkins J."/>
            <person name="Shu S."/>
            <person name="Leebens-Mack J."/>
            <person name="Grimwood J."/>
            <person name="Schmutz J."/>
            <person name="Soltis P."/>
            <person name="Soltis D."/>
            <person name="Chen Z.-H."/>
        </authorList>
    </citation>
    <scope>NUCLEOTIDE SEQUENCE</scope>
    <source>
        <strain evidence="11">Whitten #5841</strain>
        <tissue evidence="11">Leaf</tissue>
    </source>
</reference>
<dbReference type="GO" id="GO:0005794">
    <property type="term" value="C:Golgi apparatus"/>
    <property type="evidence" value="ECO:0007669"/>
    <property type="project" value="TreeGrafter"/>
</dbReference>
<dbReference type="InterPro" id="IPR025846">
    <property type="entry name" value="TBL_N"/>
</dbReference>
<evidence type="ECO:0000259" key="10">
    <source>
        <dbReference type="Pfam" id="PF14416"/>
    </source>
</evidence>
<evidence type="ECO:0000256" key="4">
    <source>
        <dbReference type="ARBA" id="ARBA00022968"/>
    </source>
</evidence>
<name>A0A8T2QEF3_CERRI</name>
<keyword evidence="4" id="KW-0735">Signal-anchor</keyword>
<comment type="caution">
    <text evidence="11">The sequence shown here is derived from an EMBL/GenBank/DDBJ whole genome shotgun (WGS) entry which is preliminary data.</text>
</comment>
<evidence type="ECO:0000256" key="6">
    <source>
        <dbReference type="ARBA" id="ARBA00023136"/>
    </source>
</evidence>
<feature type="region of interest" description="Disordered" evidence="7">
    <location>
        <begin position="118"/>
        <end position="141"/>
    </location>
</feature>
<keyword evidence="5 8" id="KW-1133">Transmembrane helix</keyword>